<dbReference type="RefSeq" id="WP_007809298.1">
    <property type="nucleotide sequence ID" value="NZ_AJXT01000045.1"/>
</dbReference>
<dbReference type="Gene3D" id="3.90.550.10">
    <property type="entry name" value="Spore Coat Polysaccharide Biosynthesis Protein SpsA, Chain A"/>
    <property type="match status" value="1"/>
</dbReference>
<proteinExistence type="predicted"/>
<accession>I4VVA3</accession>
<dbReference type="eggNOG" id="COG1215">
    <property type="taxonomic scope" value="Bacteria"/>
</dbReference>
<dbReference type="PANTHER" id="PTHR22916">
    <property type="entry name" value="GLYCOSYLTRANSFERASE"/>
    <property type="match status" value="1"/>
</dbReference>
<dbReference type="EMBL" id="AJXT01000045">
    <property type="protein sequence ID" value="EIL91144.1"/>
    <property type="molecule type" value="Genomic_DNA"/>
</dbReference>
<organism evidence="2 3">
    <name type="scientific">Rhodanobacter spathiphylli B39</name>
    <dbReference type="NCBI Taxonomy" id="1163407"/>
    <lineage>
        <taxon>Bacteria</taxon>
        <taxon>Pseudomonadati</taxon>
        <taxon>Pseudomonadota</taxon>
        <taxon>Gammaproteobacteria</taxon>
        <taxon>Lysobacterales</taxon>
        <taxon>Rhodanobacteraceae</taxon>
        <taxon>Rhodanobacter</taxon>
    </lineage>
</organism>
<dbReference type="CDD" id="cd00761">
    <property type="entry name" value="Glyco_tranf_GTA_type"/>
    <property type="match status" value="1"/>
</dbReference>
<dbReference type="Proteomes" id="UP000003226">
    <property type="component" value="Unassembled WGS sequence"/>
</dbReference>
<dbReference type="InterPro" id="IPR001173">
    <property type="entry name" value="Glyco_trans_2-like"/>
</dbReference>
<dbReference type="PANTHER" id="PTHR22916:SF3">
    <property type="entry name" value="UDP-GLCNAC:BETAGAL BETA-1,3-N-ACETYLGLUCOSAMINYLTRANSFERASE-LIKE PROTEIN 1"/>
    <property type="match status" value="1"/>
</dbReference>
<dbReference type="STRING" id="1163407.UU7_13868"/>
<evidence type="ECO:0000313" key="3">
    <source>
        <dbReference type="Proteomes" id="UP000003226"/>
    </source>
</evidence>
<dbReference type="SUPFAM" id="SSF53448">
    <property type="entry name" value="Nucleotide-diphospho-sugar transferases"/>
    <property type="match status" value="1"/>
</dbReference>
<name>I4VVA3_9GAMM</name>
<dbReference type="InterPro" id="IPR029044">
    <property type="entry name" value="Nucleotide-diphossugar_trans"/>
</dbReference>
<reference evidence="2 3" key="1">
    <citation type="journal article" date="2012" name="J. Bacteriol.">
        <title>Genome sequences for six rhodanobacter strains, isolated from soils and the terrestrial subsurface, with variable denitrification capabilities.</title>
        <authorList>
            <person name="Kostka J.E."/>
            <person name="Green S.J."/>
            <person name="Rishishwar L."/>
            <person name="Prakash O."/>
            <person name="Katz L.S."/>
            <person name="Marino-Ramirez L."/>
            <person name="Jordan I.K."/>
            <person name="Munk C."/>
            <person name="Ivanova N."/>
            <person name="Mikhailova N."/>
            <person name="Watson D.B."/>
            <person name="Brown S.D."/>
            <person name="Palumbo A.V."/>
            <person name="Brooks S.C."/>
        </authorList>
    </citation>
    <scope>NUCLEOTIDE SEQUENCE [LARGE SCALE GENOMIC DNA]</scope>
    <source>
        <strain evidence="2 3">B39</strain>
    </source>
</reference>
<keyword evidence="2" id="KW-0808">Transferase</keyword>
<sequence length="296" mass="33258">MSILLSICVTTYNRIDLVSRLIASISLELSELVEVVVVDDGSTDGTVAHIEALDQTSTLNIKCHWQENRGRASALKKSIQLAVGKFVLIMDSDDYFIDGGLETIVSRLNQITDAGIGGCVFLVEGADRKIIGTEFPRHGMRSNLMEIYADYGVSGDKKEVVLRDLLISNMYDYDSKIRRVPTSLLWVRISNVCDLLFFNEAVAIKEYLDGGLTKNISAIKKENASPMYDLYRERLLCSRYRSLRYRIRSAALLDHYAIISGQRLRSLPPHPLVVALYPGVRLLSLFLRPPKSARVR</sequence>
<dbReference type="Pfam" id="PF00535">
    <property type="entry name" value="Glycos_transf_2"/>
    <property type="match status" value="1"/>
</dbReference>
<comment type="caution">
    <text evidence="2">The sequence shown here is derived from an EMBL/GenBank/DDBJ whole genome shotgun (WGS) entry which is preliminary data.</text>
</comment>
<gene>
    <name evidence="2" type="ORF">UU7_13868</name>
</gene>
<evidence type="ECO:0000259" key="1">
    <source>
        <dbReference type="Pfam" id="PF00535"/>
    </source>
</evidence>
<dbReference type="GO" id="GO:0016758">
    <property type="term" value="F:hexosyltransferase activity"/>
    <property type="evidence" value="ECO:0007669"/>
    <property type="project" value="UniProtKB-ARBA"/>
</dbReference>
<dbReference type="OrthoDB" id="396512at2"/>
<keyword evidence="3" id="KW-1185">Reference proteome</keyword>
<feature type="domain" description="Glycosyltransferase 2-like" evidence="1">
    <location>
        <begin position="6"/>
        <end position="133"/>
    </location>
</feature>
<dbReference type="AlphaFoldDB" id="I4VVA3"/>
<protein>
    <submittedName>
        <fullName evidence="2">Family 2 glycosyl transferase</fullName>
    </submittedName>
</protein>
<evidence type="ECO:0000313" key="2">
    <source>
        <dbReference type="EMBL" id="EIL91144.1"/>
    </source>
</evidence>